<dbReference type="VEuPathDB" id="VectorBase:ASIC008373"/>
<name>A0A084VSA6_ANOSI</name>
<organism evidence="2">
    <name type="scientific">Anopheles sinensis</name>
    <name type="common">Mosquito</name>
    <dbReference type="NCBI Taxonomy" id="74873"/>
    <lineage>
        <taxon>Eukaryota</taxon>
        <taxon>Metazoa</taxon>
        <taxon>Ecdysozoa</taxon>
        <taxon>Arthropoda</taxon>
        <taxon>Hexapoda</taxon>
        <taxon>Insecta</taxon>
        <taxon>Pterygota</taxon>
        <taxon>Neoptera</taxon>
        <taxon>Endopterygota</taxon>
        <taxon>Diptera</taxon>
        <taxon>Nematocera</taxon>
        <taxon>Culicoidea</taxon>
        <taxon>Culicidae</taxon>
        <taxon>Anophelinae</taxon>
        <taxon>Anopheles</taxon>
    </lineage>
</organism>
<gene>
    <name evidence="2" type="ORF">ZHAS_00008373</name>
</gene>
<dbReference type="EMBL" id="KE525041">
    <property type="protein sequence ID" value="KFB40850.1"/>
    <property type="molecule type" value="Genomic_DNA"/>
</dbReference>
<accession>A0A084VSA6</accession>
<reference evidence="3" key="2">
    <citation type="submission" date="2020-05" db="UniProtKB">
        <authorList>
            <consortium name="EnsemblMetazoa"/>
        </authorList>
    </citation>
    <scope>IDENTIFICATION</scope>
</reference>
<sequence>MEEFHRRIKKRPGGGAWFRFGLTILFSAMLTKLDDRSRTPGAAQKECIRGSLPTLAPTAGWQATAQISCLTAPQTSGAKIVRPIDSPGKPTRDEILGRTRTTDANRMSERNAIQRSIRCEWRKSLFPPLQPMLLSSSSVERFYLAFGFGRFAKGELFFGSTNGKQGPGRTELGWEKTSNRSCARMCSRVQQPARREPGKVQ</sequence>
<evidence type="ECO:0000256" key="1">
    <source>
        <dbReference type="SAM" id="MobiDB-lite"/>
    </source>
</evidence>
<feature type="region of interest" description="Disordered" evidence="1">
    <location>
        <begin position="162"/>
        <end position="201"/>
    </location>
</feature>
<dbReference type="EMBL" id="ATLV01015903">
    <property type="status" value="NOT_ANNOTATED_CDS"/>
    <property type="molecule type" value="Genomic_DNA"/>
</dbReference>
<evidence type="ECO:0000313" key="3">
    <source>
        <dbReference type="EnsemblMetazoa" id="ASIC008373-PA"/>
    </source>
</evidence>
<dbReference type="Proteomes" id="UP000030765">
    <property type="component" value="Unassembled WGS sequence"/>
</dbReference>
<feature type="region of interest" description="Disordered" evidence="1">
    <location>
        <begin position="79"/>
        <end position="98"/>
    </location>
</feature>
<protein>
    <submittedName>
        <fullName evidence="2 3">Nitrite reductase</fullName>
    </submittedName>
</protein>
<proteinExistence type="predicted"/>
<evidence type="ECO:0000313" key="4">
    <source>
        <dbReference type="Proteomes" id="UP000030765"/>
    </source>
</evidence>
<reference evidence="2 4" key="1">
    <citation type="journal article" date="2014" name="BMC Genomics">
        <title>Genome sequence of Anopheles sinensis provides insight into genetics basis of mosquito competence for malaria parasites.</title>
        <authorList>
            <person name="Zhou D."/>
            <person name="Zhang D."/>
            <person name="Ding G."/>
            <person name="Shi L."/>
            <person name="Hou Q."/>
            <person name="Ye Y."/>
            <person name="Xu Y."/>
            <person name="Zhou H."/>
            <person name="Xiong C."/>
            <person name="Li S."/>
            <person name="Yu J."/>
            <person name="Hong S."/>
            <person name="Yu X."/>
            <person name="Zou P."/>
            <person name="Chen C."/>
            <person name="Chang X."/>
            <person name="Wang W."/>
            <person name="Lv Y."/>
            <person name="Sun Y."/>
            <person name="Ma L."/>
            <person name="Shen B."/>
            <person name="Zhu C."/>
        </authorList>
    </citation>
    <scope>NUCLEOTIDE SEQUENCE [LARGE SCALE GENOMIC DNA]</scope>
</reference>
<evidence type="ECO:0000313" key="2">
    <source>
        <dbReference type="EMBL" id="KFB40850.1"/>
    </source>
</evidence>
<dbReference type="EnsemblMetazoa" id="ASIC008373-RA">
    <property type="protein sequence ID" value="ASIC008373-PA"/>
    <property type="gene ID" value="ASIC008373"/>
</dbReference>
<dbReference type="AlphaFoldDB" id="A0A084VSA6"/>
<keyword evidence="4" id="KW-1185">Reference proteome</keyword>